<dbReference type="Gene3D" id="3.40.50.720">
    <property type="entry name" value="NAD(P)-binding Rossmann-like Domain"/>
    <property type="match status" value="1"/>
</dbReference>
<evidence type="ECO:0000256" key="1">
    <source>
        <dbReference type="ARBA" id="ARBA00022857"/>
    </source>
</evidence>
<dbReference type="PRINTS" id="PR00080">
    <property type="entry name" value="SDRFAMILY"/>
</dbReference>
<gene>
    <name evidence="5" type="ORF">HS088_TW10G00123</name>
</gene>
<dbReference type="PANTHER" id="PTHR43899:SF26">
    <property type="entry name" value="ENOYL-(ACYL CARRIER) REDUCTASE"/>
    <property type="match status" value="1"/>
</dbReference>
<keyword evidence="4" id="KW-1133">Transmembrane helix</keyword>
<keyword evidence="6" id="KW-1185">Reference proteome</keyword>
<evidence type="ECO:0000256" key="3">
    <source>
        <dbReference type="RuleBase" id="RU000363"/>
    </source>
</evidence>
<keyword evidence="1" id="KW-0521">NADP</keyword>
<feature type="transmembrane region" description="Helical" evidence="4">
    <location>
        <begin position="31"/>
        <end position="53"/>
    </location>
</feature>
<dbReference type="CDD" id="cd05356">
    <property type="entry name" value="17beta-HSD1_like_SDR_c"/>
    <property type="match status" value="1"/>
</dbReference>
<dbReference type="FunCoup" id="A0A7J7D4C8">
    <property type="interactions" value="2287"/>
</dbReference>
<keyword evidence="4" id="KW-0472">Membrane</keyword>
<organism evidence="5 6">
    <name type="scientific">Tripterygium wilfordii</name>
    <name type="common">Thunder God vine</name>
    <dbReference type="NCBI Taxonomy" id="458696"/>
    <lineage>
        <taxon>Eukaryota</taxon>
        <taxon>Viridiplantae</taxon>
        <taxon>Streptophyta</taxon>
        <taxon>Embryophyta</taxon>
        <taxon>Tracheophyta</taxon>
        <taxon>Spermatophyta</taxon>
        <taxon>Magnoliopsida</taxon>
        <taxon>eudicotyledons</taxon>
        <taxon>Gunneridae</taxon>
        <taxon>Pentapetalae</taxon>
        <taxon>rosids</taxon>
        <taxon>fabids</taxon>
        <taxon>Celastrales</taxon>
        <taxon>Celastraceae</taxon>
        <taxon>Tripterygium</taxon>
    </lineage>
</organism>
<dbReference type="AlphaFoldDB" id="A0A7J7D4C8"/>
<dbReference type="PIRSF" id="PIRSF000126">
    <property type="entry name" value="11-beta-HSD1"/>
    <property type="match status" value="1"/>
</dbReference>
<dbReference type="PANTHER" id="PTHR43899">
    <property type="entry name" value="RH59310P"/>
    <property type="match status" value="1"/>
</dbReference>
<dbReference type="GO" id="GO:0005783">
    <property type="term" value="C:endoplasmic reticulum"/>
    <property type="evidence" value="ECO:0007669"/>
    <property type="project" value="TreeGrafter"/>
</dbReference>
<comment type="caution">
    <text evidence="5">The sequence shown here is derived from an EMBL/GenBank/DDBJ whole genome shotgun (WGS) entry which is preliminary data.</text>
</comment>
<sequence length="341" mass="37915">MDSNTNVESTTRNQKKMQSTCTHHLSTQPSWLLLLLPSCLGLLFLLKQTFYLLQWLYATFFRSHKDLTSYGPWALVTGPTDGIGKAFAHQLALHGLNLVLVSRDPIKLNAVSSDIQSSFPNIKTKIVVFDFASNEGFGVIEEVVKGVDVGVLINNVGITYPKANYFDELEEKVWKEIVRVNLEGMTGVIRAVLPGMIKRNRGAIVSIGSGAAIVVPSHPLFTIYAATKAYIDQLSRSLYMEYKHYGIDVQCQVPLYVATKMASNVAFIEGPSLFVPSPEEYARAAMSRVGYEPRCIPYWAHAVQSFLAQLVPEPILDGWRLSIGIRRRGSDKLGPLDLHVK</sequence>
<dbReference type="SUPFAM" id="SSF51735">
    <property type="entry name" value="NAD(P)-binding Rossmann-fold domains"/>
    <property type="match status" value="1"/>
</dbReference>
<keyword evidence="2" id="KW-0560">Oxidoreductase</keyword>
<dbReference type="Pfam" id="PF00106">
    <property type="entry name" value="adh_short"/>
    <property type="match status" value="1"/>
</dbReference>
<evidence type="ECO:0000313" key="6">
    <source>
        <dbReference type="Proteomes" id="UP000593562"/>
    </source>
</evidence>
<dbReference type="EMBL" id="JAAARO010000010">
    <property type="protein sequence ID" value="KAF5741128.1"/>
    <property type="molecule type" value="Genomic_DNA"/>
</dbReference>
<name>A0A7J7D4C8_TRIWF</name>
<dbReference type="Proteomes" id="UP000593562">
    <property type="component" value="Unassembled WGS sequence"/>
</dbReference>
<keyword evidence="4" id="KW-0812">Transmembrane</keyword>
<dbReference type="InterPro" id="IPR051019">
    <property type="entry name" value="VLCFA-Steroid_DH"/>
</dbReference>
<dbReference type="FunFam" id="3.40.50.720:FF:000137">
    <property type="entry name" value="Hydroxysteroid (17-beta) dehydrogenase 3"/>
    <property type="match status" value="1"/>
</dbReference>
<evidence type="ECO:0000256" key="2">
    <source>
        <dbReference type="ARBA" id="ARBA00023002"/>
    </source>
</evidence>
<protein>
    <submittedName>
        <fullName evidence="5">Very-long-chain 3-oxoacyl-CoA reductase-like protein</fullName>
    </submittedName>
</protein>
<comment type="similarity">
    <text evidence="3">Belongs to the short-chain dehydrogenases/reductases (SDR) family.</text>
</comment>
<dbReference type="InterPro" id="IPR036291">
    <property type="entry name" value="NAD(P)-bd_dom_sf"/>
</dbReference>
<proteinExistence type="inferred from homology"/>
<evidence type="ECO:0000313" key="5">
    <source>
        <dbReference type="EMBL" id="KAF5741128.1"/>
    </source>
</evidence>
<evidence type="ECO:0000256" key="4">
    <source>
        <dbReference type="SAM" id="Phobius"/>
    </source>
</evidence>
<reference evidence="5 6" key="1">
    <citation type="journal article" date="2020" name="Nat. Commun.">
        <title>Genome of Tripterygium wilfordii and identification of cytochrome P450 involved in triptolide biosynthesis.</title>
        <authorList>
            <person name="Tu L."/>
            <person name="Su P."/>
            <person name="Zhang Z."/>
            <person name="Gao L."/>
            <person name="Wang J."/>
            <person name="Hu T."/>
            <person name="Zhou J."/>
            <person name="Zhang Y."/>
            <person name="Zhao Y."/>
            <person name="Liu Y."/>
            <person name="Song Y."/>
            <person name="Tong Y."/>
            <person name="Lu Y."/>
            <person name="Yang J."/>
            <person name="Xu C."/>
            <person name="Jia M."/>
            <person name="Peters R.J."/>
            <person name="Huang L."/>
            <person name="Gao W."/>
        </authorList>
    </citation>
    <scope>NUCLEOTIDE SEQUENCE [LARGE SCALE GENOMIC DNA]</scope>
    <source>
        <strain evidence="6">cv. XIE 37</strain>
        <tissue evidence="5">Leaf</tissue>
    </source>
</reference>
<dbReference type="InterPro" id="IPR002347">
    <property type="entry name" value="SDR_fam"/>
</dbReference>
<dbReference type="InParanoid" id="A0A7J7D4C8"/>
<dbReference type="PRINTS" id="PR00081">
    <property type="entry name" value="GDHRDH"/>
</dbReference>
<dbReference type="GO" id="GO:0045703">
    <property type="term" value="F:ketoreductase activity"/>
    <property type="evidence" value="ECO:0007669"/>
    <property type="project" value="TreeGrafter"/>
</dbReference>
<accession>A0A7J7D4C8</accession>